<sequence>MLLSRFLLSKTNNRSNQAATVTIRLPVSPSGTFG</sequence>
<reference evidence="1" key="1">
    <citation type="submission" date="2014-11" db="EMBL/GenBank/DDBJ databases">
        <authorList>
            <person name="Amaro Gonzalez C."/>
        </authorList>
    </citation>
    <scope>NUCLEOTIDE SEQUENCE</scope>
</reference>
<name>A0A0E9UIE2_ANGAN</name>
<dbReference type="EMBL" id="GBXM01043051">
    <property type="protein sequence ID" value="JAH65526.1"/>
    <property type="molecule type" value="Transcribed_RNA"/>
</dbReference>
<organism evidence="1">
    <name type="scientific">Anguilla anguilla</name>
    <name type="common">European freshwater eel</name>
    <name type="synonym">Muraena anguilla</name>
    <dbReference type="NCBI Taxonomy" id="7936"/>
    <lineage>
        <taxon>Eukaryota</taxon>
        <taxon>Metazoa</taxon>
        <taxon>Chordata</taxon>
        <taxon>Craniata</taxon>
        <taxon>Vertebrata</taxon>
        <taxon>Euteleostomi</taxon>
        <taxon>Actinopterygii</taxon>
        <taxon>Neopterygii</taxon>
        <taxon>Teleostei</taxon>
        <taxon>Anguilliformes</taxon>
        <taxon>Anguillidae</taxon>
        <taxon>Anguilla</taxon>
    </lineage>
</organism>
<evidence type="ECO:0000313" key="1">
    <source>
        <dbReference type="EMBL" id="JAH65526.1"/>
    </source>
</evidence>
<dbReference type="AlphaFoldDB" id="A0A0E9UIE2"/>
<proteinExistence type="predicted"/>
<reference evidence="1" key="2">
    <citation type="journal article" date="2015" name="Fish Shellfish Immunol.">
        <title>Early steps in the European eel (Anguilla anguilla)-Vibrio vulnificus interaction in the gills: Role of the RtxA13 toxin.</title>
        <authorList>
            <person name="Callol A."/>
            <person name="Pajuelo D."/>
            <person name="Ebbesson L."/>
            <person name="Teles M."/>
            <person name="MacKenzie S."/>
            <person name="Amaro C."/>
        </authorList>
    </citation>
    <scope>NUCLEOTIDE SEQUENCE</scope>
</reference>
<protein>
    <submittedName>
        <fullName evidence="1">Uncharacterized protein</fullName>
    </submittedName>
</protein>
<accession>A0A0E9UIE2</accession>